<dbReference type="Proteomes" id="UP000275267">
    <property type="component" value="Unassembled WGS sequence"/>
</dbReference>
<sequence>MGAPHNGQVAAAPVPAQASMDAAWNACEQAPSFLFLQPCQADRADGRALAAVLRAMTVAVRPPSPVPRRRVTPRVVTGGELMGAHSVDASRKRSAAASSSSACSPPKACRGSCTPPRWHDMTPTPTLSSRRRRRRGSVSPWPPAAAAPALLQANSY</sequence>
<proteinExistence type="predicted"/>
<feature type="region of interest" description="Disordered" evidence="1">
    <location>
        <begin position="83"/>
        <end position="156"/>
    </location>
</feature>
<organism evidence="2 3">
    <name type="scientific">Panicum miliaceum</name>
    <name type="common">Proso millet</name>
    <name type="synonym">Broomcorn millet</name>
    <dbReference type="NCBI Taxonomy" id="4540"/>
    <lineage>
        <taxon>Eukaryota</taxon>
        <taxon>Viridiplantae</taxon>
        <taxon>Streptophyta</taxon>
        <taxon>Embryophyta</taxon>
        <taxon>Tracheophyta</taxon>
        <taxon>Spermatophyta</taxon>
        <taxon>Magnoliopsida</taxon>
        <taxon>Liliopsida</taxon>
        <taxon>Poales</taxon>
        <taxon>Poaceae</taxon>
        <taxon>PACMAD clade</taxon>
        <taxon>Panicoideae</taxon>
        <taxon>Panicodae</taxon>
        <taxon>Paniceae</taxon>
        <taxon>Panicinae</taxon>
        <taxon>Panicum</taxon>
        <taxon>Panicum sect. Panicum</taxon>
    </lineage>
</organism>
<comment type="caution">
    <text evidence="2">The sequence shown here is derived from an EMBL/GenBank/DDBJ whole genome shotgun (WGS) entry which is preliminary data.</text>
</comment>
<reference evidence="3" key="1">
    <citation type="journal article" date="2019" name="Nat. Commun.">
        <title>The genome of broomcorn millet.</title>
        <authorList>
            <person name="Zou C."/>
            <person name="Miki D."/>
            <person name="Li D."/>
            <person name="Tang Q."/>
            <person name="Xiao L."/>
            <person name="Rajput S."/>
            <person name="Deng P."/>
            <person name="Jia W."/>
            <person name="Huang R."/>
            <person name="Zhang M."/>
            <person name="Sun Y."/>
            <person name="Hu J."/>
            <person name="Fu X."/>
            <person name="Schnable P.S."/>
            <person name="Li F."/>
            <person name="Zhang H."/>
            <person name="Feng B."/>
            <person name="Zhu X."/>
            <person name="Liu R."/>
            <person name="Schnable J.C."/>
            <person name="Zhu J.-K."/>
            <person name="Zhang H."/>
        </authorList>
    </citation>
    <scope>NUCLEOTIDE SEQUENCE [LARGE SCALE GENOMIC DNA]</scope>
</reference>
<keyword evidence="3" id="KW-1185">Reference proteome</keyword>
<evidence type="ECO:0000313" key="3">
    <source>
        <dbReference type="Proteomes" id="UP000275267"/>
    </source>
</evidence>
<feature type="compositionally biased region" description="Low complexity" evidence="1">
    <location>
        <begin position="95"/>
        <end position="109"/>
    </location>
</feature>
<evidence type="ECO:0000313" key="2">
    <source>
        <dbReference type="EMBL" id="RLM97812.1"/>
    </source>
</evidence>
<dbReference type="AlphaFoldDB" id="A0A3L6R554"/>
<gene>
    <name evidence="2" type="ORF">C2845_PM06G25300</name>
</gene>
<evidence type="ECO:0000256" key="1">
    <source>
        <dbReference type="SAM" id="MobiDB-lite"/>
    </source>
</evidence>
<dbReference type="EMBL" id="PQIB02000009">
    <property type="protein sequence ID" value="RLM97812.1"/>
    <property type="molecule type" value="Genomic_DNA"/>
</dbReference>
<name>A0A3L6R554_PANMI</name>
<accession>A0A3L6R554</accession>
<protein>
    <submittedName>
        <fullName evidence="2">Uncharacterized protein</fullName>
    </submittedName>
</protein>